<evidence type="ECO:0000256" key="1">
    <source>
        <dbReference type="SAM" id="MobiDB-lite"/>
    </source>
</evidence>
<evidence type="ECO:0000256" key="2">
    <source>
        <dbReference type="SAM" id="Phobius"/>
    </source>
</evidence>
<organism evidence="3">
    <name type="scientific">uncultured Solirubrobacterales bacterium</name>
    <dbReference type="NCBI Taxonomy" id="768556"/>
    <lineage>
        <taxon>Bacteria</taxon>
        <taxon>Bacillati</taxon>
        <taxon>Actinomycetota</taxon>
        <taxon>Thermoleophilia</taxon>
        <taxon>Solirubrobacterales</taxon>
        <taxon>environmental samples</taxon>
    </lineage>
</organism>
<name>A0A6J4RTM4_9ACTN</name>
<feature type="transmembrane region" description="Helical" evidence="2">
    <location>
        <begin position="159"/>
        <end position="177"/>
    </location>
</feature>
<keyword evidence="2" id="KW-0812">Transmembrane</keyword>
<keyword evidence="2" id="KW-0472">Membrane</keyword>
<sequence>MKPAEAPSLWRGVVAFAPMCALAALSWAELIREPPAGRIVALAALAVGCGLVLALTARLEPDGRTEARIVRVVTVAVCLVLGPVVAGVPAALLAPGGWEQLAAGLTSGVEGLPAKWPYGGSDFWVRETVLLAIPVMTIPAAAFALWPPADGPGGREAAAVRRVGALMLLLSLVGFAGSERLLADPLGRGALLLVAIVLWLFLPGLPGRPVAALAAAAAVLAAGLASLPVAAALAPGPGLVDGFSGQRSAAAPPSAPRERAERSRPRRERRSESQRRGASGGSRGNSPQRPKRSGPSRDRRNADDGLSTGLVILIAVTVALTVGVLLLRRHLRRSGSLGDEADELRRALERLGWSVPPETTLAELERDLAHGAGPAAARYARRLRERRFGIPGSGSSPGLDRRALRSALTAGQGPRLRLRGLLAVPPAALDLRR</sequence>
<evidence type="ECO:0000313" key="3">
    <source>
        <dbReference type="EMBL" id="CAA9481276.1"/>
    </source>
</evidence>
<feature type="region of interest" description="Disordered" evidence="1">
    <location>
        <begin position="244"/>
        <end position="303"/>
    </location>
</feature>
<gene>
    <name evidence="3" type="ORF">AVDCRST_MAG17-179</name>
</gene>
<accession>A0A6J4RTM4</accession>
<feature type="compositionally biased region" description="Basic and acidic residues" evidence="1">
    <location>
        <begin position="256"/>
        <end position="275"/>
    </location>
</feature>
<dbReference type="EMBL" id="CADCVV010000011">
    <property type="protein sequence ID" value="CAA9481276.1"/>
    <property type="molecule type" value="Genomic_DNA"/>
</dbReference>
<dbReference type="AlphaFoldDB" id="A0A6J4RTM4"/>
<feature type="transmembrane region" description="Helical" evidence="2">
    <location>
        <begin position="69"/>
        <end position="92"/>
    </location>
</feature>
<feature type="transmembrane region" description="Helical" evidence="2">
    <location>
        <begin position="38"/>
        <end position="57"/>
    </location>
</feature>
<feature type="transmembrane region" description="Helical" evidence="2">
    <location>
        <begin position="306"/>
        <end position="327"/>
    </location>
</feature>
<proteinExistence type="predicted"/>
<feature type="transmembrane region" description="Helical" evidence="2">
    <location>
        <begin position="212"/>
        <end position="234"/>
    </location>
</feature>
<keyword evidence="2" id="KW-1133">Transmembrane helix</keyword>
<feature type="transmembrane region" description="Helical" evidence="2">
    <location>
        <begin position="189"/>
        <end position="205"/>
    </location>
</feature>
<reference evidence="3" key="1">
    <citation type="submission" date="2020-02" db="EMBL/GenBank/DDBJ databases">
        <authorList>
            <person name="Meier V. D."/>
        </authorList>
    </citation>
    <scope>NUCLEOTIDE SEQUENCE</scope>
    <source>
        <strain evidence="3">AVDCRST_MAG17</strain>
    </source>
</reference>
<feature type="transmembrane region" description="Helical" evidence="2">
    <location>
        <begin position="128"/>
        <end position="147"/>
    </location>
</feature>
<protein>
    <submittedName>
        <fullName evidence="3">Uncharacterized protein</fullName>
    </submittedName>
</protein>